<gene>
    <name evidence="1" type="ORF">llap_12551</name>
</gene>
<keyword evidence="2" id="KW-1185">Reference proteome</keyword>
<dbReference type="GO" id="GO:0005737">
    <property type="term" value="C:cytoplasm"/>
    <property type="evidence" value="ECO:0007669"/>
    <property type="project" value="TreeGrafter"/>
</dbReference>
<reference evidence="2" key="2">
    <citation type="submission" date="2017-12" db="EMBL/GenBank/DDBJ databases">
        <title>Genome sequence of the Bar-tailed Godwit (Limosa lapponica baueri).</title>
        <authorList>
            <person name="Lima N.C.B."/>
            <person name="Parody-Merino A.M."/>
            <person name="Battley P.F."/>
            <person name="Fidler A.E."/>
            <person name="Prosdocimi F."/>
        </authorList>
    </citation>
    <scope>NUCLEOTIDE SEQUENCE [LARGE SCALE GENOMIC DNA]</scope>
</reference>
<dbReference type="GO" id="GO:0030036">
    <property type="term" value="P:actin cytoskeleton organization"/>
    <property type="evidence" value="ECO:0007669"/>
    <property type="project" value="TreeGrafter"/>
</dbReference>
<dbReference type="GO" id="GO:0098609">
    <property type="term" value="P:cell-cell adhesion"/>
    <property type="evidence" value="ECO:0007669"/>
    <property type="project" value="TreeGrafter"/>
</dbReference>
<dbReference type="Gene3D" id="1.20.1420.10">
    <property type="entry name" value="Talin, central domain"/>
    <property type="match status" value="1"/>
</dbReference>
<dbReference type="Gene3D" id="1.20.120.230">
    <property type="entry name" value="Alpha-catenin/vinculin-like"/>
    <property type="match status" value="2"/>
</dbReference>
<dbReference type="EMBL" id="KZ507291">
    <property type="protein sequence ID" value="PKU37146.1"/>
    <property type="molecule type" value="Genomic_DNA"/>
</dbReference>
<reference evidence="2" key="1">
    <citation type="submission" date="2017-11" db="EMBL/GenBank/DDBJ databases">
        <authorList>
            <person name="Lima N.C."/>
            <person name="Parody-Merino A.M."/>
            <person name="Battley P.F."/>
            <person name="Fidler A.E."/>
            <person name="Prosdocimi F."/>
        </authorList>
    </citation>
    <scope>NUCLEOTIDE SEQUENCE [LARGE SCALE GENOMIC DNA]</scope>
</reference>
<evidence type="ECO:0000313" key="1">
    <source>
        <dbReference type="EMBL" id="PKU37146.1"/>
    </source>
</evidence>
<proteinExistence type="predicted"/>
<accession>A0A2I0TTM2</accession>
<dbReference type="GO" id="GO:0005925">
    <property type="term" value="C:focal adhesion"/>
    <property type="evidence" value="ECO:0007669"/>
    <property type="project" value="TreeGrafter"/>
</dbReference>
<evidence type="ECO:0000313" key="2">
    <source>
        <dbReference type="Proteomes" id="UP000233556"/>
    </source>
</evidence>
<dbReference type="OrthoDB" id="10262320at2759"/>
<protein>
    <submittedName>
        <fullName evidence="1">Talin-1 isoform x1</fullName>
    </submittedName>
</protein>
<dbReference type="Proteomes" id="UP000233556">
    <property type="component" value="Unassembled WGS sequence"/>
</dbReference>
<name>A0A2I0TTM2_LIMLA</name>
<dbReference type="PANTHER" id="PTHR19981:SF7">
    <property type="entry name" value="TALIN-1"/>
    <property type="match status" value="1"/>
</dbReference>
<sequence length="197" mass="21493">MGVSDPNSQAGQQGLVDPTQFARANQAIQMSCQNLVDPACIQSQVLDGTFNKENREQCHTTTAPLIEAVDNLTAFASNPEFATVPAQISPEGCRAMESTVSSAKTTLESSAGLIQTACSLTVNPKDPLSWFSLRRQQGTTWQPLSQTTGVALFLERSPFVVVLPCNSCTRAHRIKVGCPSHFLMFSLWSRRFIVIPY</sequence>
<dbReference type="PANTHER" id="PTHR19981">
    <property type="entry name" value="TALIN"/>
    <property type="match status" value="1"/>
</dbReference>
<organism evidence="1 2">
    <name type="scientific">Limosa lapponica baueri</name>
    <dbReference type="NCBI Taxonomy" id="1758121"/>
    <lineage>
        <taxon>Eukaryota</taxon>
        <taxon>Metazoa</taxon>
        <taxon>Chordata</taxon>
        <taxon>Craniata</taxon>
        <taxon>Vertebrata</taxon>
        <taxon>Euteleostomi</taxon>
        <taxon>Archelosauria</taxon>
        <taxon>Archosauria</taxon>
        <taxon>Dinosauria</taxon>
        <taxon>Saurischia</taxon>
        <taxon>Theropoda</taxon>
        <taxon>Coelurosauria</taxon>
        <taxon>Aves</taxon>
        <taxon>Neognathae</taxon>
        <taxon>Neoaves</taxon>
        <taxon>Charadriiformes</taxon>
        <taxon>Scolopacidae</taxon>
        <taxon>Limosa</taxon>
    </lineage>
</organism>
<dbReference type="AlphaFoldDB" id="A0A2I0TTM2"/>
<dbReference type="GO" id="GO:0005886">
    <property type="term" value="C:plasma membrane"/>
    <property type="evidence" value="ECO:0007669"/>
    <property type="project" value="TreeGrafter"/>
</dbReference>
<dbReference type="GO" id="GO:0005178">
    <property type="term" value="F:integrin binding"/>
    <property type="evidence" value="ECO:0007669"/>
    <property type="project" value="TreeGrafter"/>
</dbReference>